<feature type="binding site" evidence="5">
    <location>
        <position position="55"/>
    </location>
    <ligand>
        <name>S-adenosyl-L-methionine</name>
        <dbReference type="ChEBI" id="CHEBI:59789"/>
    </ligand>
</feature>
<dbReference type="PANTHER" id="PTHR43464:SF19">
    <property type="entry name" value="UBIQUINONE BIOSYNTHESIS O-METHYLTRANSFERASE, MITOCHONDRIAL"/>
    <property type="match status" value="1"/>
</dbReference>
<evidence type="ECO:0000256" key="5">
    <source>
        <dbReference type="HAMAP-Rule" id="MF_00472"/>
    </source>
</evidence>
<dbReference type="NCBIfam" id="TIGR01983">
    <property type="entry name" value="UbiG"/>
    <property type="match status" value="1"/>
</dbReference>
<dbReference type="PANTHER" id="PTHR43464">
    <property type="entry name" value="METHYLTRANSFERASE"/>
    <property type="match status" value="1"/>
</dbReference>
<protein>
    <recommendedName>
        <fullName evidence="5">Ubiquinone biosynthesis O-methyltransferase</fullName>
    </recommendedName>
    <alternativeName>
        <fullName evidence="5">2-polyprenyl-6-hydroxyphenol methylase</fullName>
        <ecNumber evidence="5">2.1.1.222</ecNumber>
    </alternativeName>
    <alternativeName>
        <fullName evidence="5">3-demethylubiquinone 3-O-methyltransferase</fullName>
        <ecNumber evidence="5">2.1.1.64</ecNumber>
    </alternativeName>
</protein>
<comment type="function">
    <text evidence="5">O-methyltransferase that catalyzes the 2 O-methylation steps in the ubiquinone biosynthetic pathway.</text>
</comment>
<dbReference type="GO" id="GO:0102208">
    <property type="term" value="F:2-polyprenyl-6-hydroxyphenol methylase activity"/>
    <property type="evidence" value="ECO:0007669"/>
    <property type="project" value="UniProtKB-EC"/>
</dbReference>
<dbReference type="EMBL" id="BAABLX010000007">
    <property type="protein sequence ID" value="GAA4936921.1"/>
    <property type="molecule type" value="Genomic_DNA"/>
</dbReference>
<keyword evidence="7" id="KW-1185">Reference proteome</keyword>
<dbReference type="EC" id="2.1.1.222" evidence="5"/>
<reference evidence="7" key="1">
    <citation type="journal article" date="2019" name="Int. J. Syst. Evol. Microbiol.">
        <title>The Global Catalogue of Microorganisms (GCM) 10K type strain sequencing project: providing services to taxonomists for standard genome sequencing and annotation.</title>
        <authorList>
            <consortium name="The Broad Institute Genomics Platform"/>
            <consortium name="The Broad Institute Genome Sequencing Center for Infectious Disease"/>
            <person name="Wu L."/>
            <person name="Ma J."/>
        </authorList>
    </citation>
    <scope>NUCLEOTIDE SEQUENCE [LARGE SCALE GENOMIC DNA]</scope>
    <source>
        <strain evidence="7">JCM 19134</strain>
    </source>
</reference>
<feature type="binding site" evidence="5">
    <location>
        <position position="120"/>
    </location>
    <ligand>
        <name>S-adenosyl-L-methionine</name>
        <dbReference type="ChEBI" id="CHEBI:59789"/>
    </ligand>
</feature>
<comment type="catalytic activity">
    <reaction evidence="5">
        <text>a 3-(all-trans-polyprenyl)benzene-1,2-diol + S-adenosyl-L-methionine = a 2-methoxy-6-(all-trans-polyprenyl)phenol + S-adenosyl-L-homocysteine + H(+)</text>
        <dbReference type="Rhea" id="RHEA:31411"/>
        <dbReference type="Rhea" id="RHEA-COMP:9550"/>
        <dbReference type="Rhea" id="RHEA-COMP:9551"/>
        <dbReference type="ChEBI" id="CHEBI:15378"/>
        <dbReference type="ChEBI" id="CHEBI:57856"/>
        <dbReference type="ChEBI" id="CHEBI:59789"/>
        <dbReference type="ChEBI" id="CHEBI:62729"/>
        <dbReference type="ChEBI" id="CHEBI:62731"/>
        <dbReference type="EC" id="2.1.1.222"/>
    </reaction>
</comment>
<evidence type="ECO:0000313" key="6">
    <source>
        <dbReference type="EMBL" id="GAA4936921.1"/>
    </source>
</evidence>
<dbReference type="Pfam" id="PF13489">
    <property type="entry name" value="Methyltransf_23"/>
    <property type="match status" value="1"/>
</dbReference>
<keyword evidence="4 5" id="KW-0949">S-adenosyl-L-methionine</keyword>
<evidence type="ECO:0000313" key="7">
    <source>
        <dbReference type="Proteomes" id="UP001409585"/>
    </source>
</evidence>
<dbReference type="FunFam" id="3.40.50.150:FF:000028">
    <property type="entry name" value="Ubiquinone biosynthesis O-methyltransferase"/>
    <property type="match status" value="1"/>
</dbReference>
<dbReference type="GO" id="GO:0061542">
    <property type="term" value="F:3-demethylubiquinol 3-O-methyltransferase activity"/>
    <property type="evidence" value="ECO:0007669"/>
    <property type="project" value="UniProtKB-UniRule"/>
</dbReference>
<dbReference type="InterPro" id="IPR029063">
    <property type="entry name" value="SAM-dependent_MTases_sf"/>
</dbReference>
<keyword evidence="3 5" id="KW-0831">Ubiquinone biosynthesis</keyword>
<gene>
    <name evidence="5" type="primary">ubiG</name>
    <name evidence="6" type="ORF">GCM10025791_13310</name>
</gene>
<dbReference type="AlphaFoldDB" id="A0AAV3U0F4"/>
<comment type="catalytic activity">
    <reaction evidence="5">
        <text>a 3-demethylubiquinol + S-adenosyl-L-methionine = a ubiquinol + S-adenosyl-L-homocysteine + H(+)</text>
        <dbReference type="Rhea" id="RHEA:44380"/>
        <dbReference type="Rhea" id="RHEA-COMP:9566"/>
        <dbReference type="Rhea" id="RHEA-COMP:10914"/>
        <dbReference type="ChEBI" id="CHEBI:15378"/>
        <dbReference type="ChEBI" id="CHEBI:17976"/>
        <dbReference type="ChEBI" id="CHEBI:57856"/>
        <dbReference type="ChEBI" id="CHEBI:59789"/>
        <dbReference type="ChEBI" id="CHEBI:84422"/>
        <dbReference type="EC" id="2.1.1.64"/>
    </reaction>
</comment>
<feature type="binding site" evidence="5">
    <location>
        <position position="36"/>
    </location>
    <ligand>
        <name>S-adenosyl-L-methionine</name>
        <dbReference type="ChEBI" id="CHEBI:59789"/>
    </ligand>
</feature>
<dbReference type="Gene3D" id="3.40.50.150">
    <property type="entry name" value="Vaccinia Virus protein VP39"/>
    <property type="match status" value="1"/>
</dbReference>
<dbReference type="EC" id="2.1.1.64" evidence="5"/>
<evidence type="ECO:0000256" key="4">
    <source>
        <dbReference type="ARBA" id="ARBA00022691"/>
    </source>
</evidence>
<evidence type="ECO:0000256" key="1">
    <source>
        <dbReference type="ARBA" id="ARBA00022603"/>
    </source>
</evidence>
<dbReference type="SUPFAM" id="SSF53335">
    <property type="entry name" value="S-adenosyl-L-methionine-dependent methyltransferases"/>
    <property type="match status" value="1"/>
</dbReference>
<keyword evidence="1 5" id="KW-0489">Methyltransferase</keyword>
<accession>A0AAV3U0F4</accession>
<comment type="caution">
    <text evidence="6">The sequence shown here is derived from an EMBL/GenBank/DDBJ whole genome shotgun (WGS) entry which is preliminary data.</text>
</comment>
<evidence type="ECO:0000256" key="2">
    <source>
        <dbReference type="ARBA" id="ARBA00022679"/>
    </source>
</evidence>
<dbReference type="InterPro" id="IPR010233">
    <property type="entry name" value="UbiG_MeTrfase"/>
</dbReference>
<keyword evidence="2 5" id="KW-0808">Transferase</keyword>
<feature type="binding site" evidence="5">
    <location>
        <position position="76"/>
    </location>
    <ligand>
        <name>S-adenosyl-L-methionine</name>
        <dbReference type="ChEBI" id="CHEBI:59789"/>
    </ligand>
</feature>
<dbReference type="GO" id="GO:0010420">
    <property type="term" value="F:polyprenyldihydroxybenzoate methyltransferase activity"/>
    <property type="evidence" value="ECO:0007669"/>
    <property type="project" value="InterPro"/>
</dbReference>
<comment type="pathway">
    <text evidence="5">Cofactor biosynthesis; ubiquinone biosynthesis.</text>
</comment>
<evidence type="ECO:0000256" key="3">
    <source>
        <dbReference type="ARBA" id="ARBA00022688"/>
    </source>
</evidence>
<organism evidence="6 7">
    <name type="scientific">Halioxenophilus aromaticivorans</name>
    <dbReference type="NCBI Taxonomy" id="1306992"/>
    <lineage>
        <taxon>Bacteria</taxon>
        <taxon>Pseudomonadati</taxon>
        <taxon>Pseudomonadota</taxon>
        <taxon>Gammaproteobacteria</taxon>
        <taxon>Alteromonadales</taxon>
        <taxon>Alteromonadaceae</taxon>
        <taxon>Halioxenophilus</taxon>
    </lineage>
</organism>
<comment type="similarity">
    <text evidence="5">Belongs to the methyltransferase superfamily. UbiG/COQ3 family.</text>
</comment>
<dbReference type="RefSeq" id="WP_345418964.1">
    <property type="nucleotide sequence ID" value="NZ_AP031496.1"/>
</dbReference>
<dbReference type="HAMAP" id="MF_00472">
    <property type="entry name" value="UbiG"/>
    <property type="match status" value="1"/>
</dbReference>
<dbReference type="CDD" id="cd02440">
    <property type="entry name" value="AdoMet_MTases"/>
    <property type="match status" value="1"/>
</dbReference>
<proteinExistence type="inferred from homology"/>
<dbReference type="Proteomes" id="UP001409585">
    <property type="component" value="Unassembled WGS sequence"/>
</dbReference>
<sequence>MTNADQSEIAKFDASADRWWDLNSEFKPLHDINPLRCNYIEAIQPVAELKLLDVGCGGGILSEALALRGAKVTGIDLAEQALEVAKLHALESQVDINYVKSSVEDFAEQNSNQFDVVTCLEMLEHVPEPESVIAALAHLVKPGGQVFLSTINRNPKSYGMMIVGAEYMLKMVPKGTHNYQKFIRPSELAAMARAAGLQVNDVTGMVYNPLLKNYKLSDNDVDVNYLMHLTKPA</sequence>
<dbReference type="GO" id="GO:0032259">
    <property type="term" value="P:methylation"/>
    <property type="evidence" value="ECO:0007669"/>
    <property type="project" value="UniProtKB-KW"/>
</dbReference>
<name>A0AAV3U0F4_9ALTE</name>